<gene>
    <name evidence="1" type="ORF">ABK249_11985</name>
</gene>
<reference evidence="1 2" key="1">
    <citation type="submission" date="2024-05" db="EMBL/GenBank/DDBJ databases">
        <title>Neorhizobium sp. Rsf11, a plant growth promoting and heavy metal resistant PAH-degrader.</title>
        <authorList>
            <person name="Golubev S.N."/>
            <person name="Muratova A.Y."/>
            <person name="Markelova M.I."/>
        </authorList>
    </citation>
    <scope>NUCLEOTIDE SEQUENCE [LARGE SCALE GENOMIC DNA]</scope>
    <source>
        <strain evidence="1 2">Rsf11</strain>
    </source>
</reference>
<accession>A0ABV0M1B2</accession>
<dbReference type="Proteomes" id="UP001496627">
    <property type="component" value="Unassembled WGS sequence"/>
</dbReference>
<dbReference type="RefSeq" id="WP_348862966.1">
    <property type="nucleotide sequence ID" value="NZ_JBEAAL010000007.1"/>
</dbReference>
<proteinExistence type="predicted"/>
<evidence type="ECO:0000313" key="1">
    <source>
        <dbReference type="EMBL" id="MEQ1405654.1"/>
    </source>
</evidence>
<organism evidence="1 2">
    <name type="scientific">Neorhizobium phenanthreniclasticum</name>
    <dbReference type="NCBI Taxonomy" id="3157917"/>
    <lineage>
        <taxon>Bacteria</taxon>
        <taxon>Pseudomonadati</taxon>
        <taxon>Pseudomonadota</taxon>
        <taxon>Alphaproteobacteria</taxon>
        <taxon>Hyphomicrobiales</taxon>
        <taxon>Rhizobiaceae</taxon>
        <taxon>Rhizobium/Agrobacterium group</taxon>
        <taxon>Neorhizobium</taxon>
    </lineage>
</organism>
<keyword evidence="2" id="KW-1185">Reference proteome</keyword>
<comment type="caution">
    <text evidence="1">The sequence shown here is derived from an EMBL/GenBank/DDBJ whole genome shotgun (WGS) entry which is preliminary data.</text>
</comment>
<dbReference type="EMBL" id="JBEAAL010000007">
    <property type="protein sequence ID" value="MEQ1405654.1"/>
    <property type="molecule type" value="Genomic_DNA"/>
</dbReference>
<protein>
    <recommendedName>
        <fullName evidence="3">Helix-turn-helix domain-containing protein</fullName>
    </recommendedName>
</protein>
<evidence type="ECO:0008006" key="3">
    <source>
        <dbReference type="Google" id="ProtNLM"/>
    </source>
</evidence>
<name>A0ABV0M1B2_9HYPH</name>
<sequence length="85" mass="9335">MTRPVLTPAALDAILERNVTGNVAPRDVARDKIIWTLPAIARRIGVGTDFVRDTLAKQPGSPVKEIGGRYYAFEEDLIAFLRGRG</sequence>
<evidence type="ECO:0000313" key="2">
    <source>
        <dbReference type="Proteomes" id="UP001496627"/>
    </source>
</evidence>